<keyword evidence="3" id="KW-0479">Metal-binding</keyword>
<dbReference type="Gene3D" id="3.30.70.20">
    <property type="match status" value="1"/>
</dbReference>
<dbReference type="RefSeq" id="WP_089322068.1">
    <property type="nucleotide sequence ID" value="NZ_FZOB01000001.1"/>
</dbReference>
<evidence type="ECO:0000256" key="6">
    <source>
        <dbReference type="ARBA" id="ARBA00023014"/>
    </source>
</evidence>
<dbReference type="PANTHER" id="PTHR43724">
    <property type="entry name" value="PYRUVATE SYNTHASE SUBUNIT PORD"/>
    <property type="match status" value="1"/>
</dbReference>
<keyword evidence="2" id="KW-0004">4Fe-4S</keyword>
<evidence type="ECO:0000256" key="4">
    <source>
        <dbReference type="ARBA" id="ARBA00022737"/>
    </source>
</evidence>
<name>A0A238XJY6_9BACT</name>
<evidence type="ECO:0000256" key="3">
    <source>
        <dbReference type="ARBA" id="ARBA00022723"/>
    </source>
</evidence>
<dbReference type="InterPro" id="IPR017900">
    <property type="entry name" value="4Fe4S_Fe_S_CS"/>
</dbReference>
<accession>A0A238XJY6</accession>
<gene>
    <name evidence="8" type="ORF">SAMN06265340_10130</name>
</gene>
<dbReference type="GO" id="GO:0046872">
    <property type="term" value="F:metal ion binding"/>
    <property type="evidence" value="ECO:0007669"/>
    <property type="project" value="UniProtKB-KW"/>
</dbReference>
<dbReference type="PROSITE" id="PS51379">
    <property type="entry name" value="4FE4S_FER_2"/>
    <property type="match status" value="2"/>
</dbReference>
<proteinExistence type="predicted"/>
<dbReference type="PANTHER" id="PTHR43724:SF1">
    <property type="entry name" value="PYRUVATE SYNTHASE SUBUNIT PORD"/>
    <property type="match status" value="1"/>
</dbReference>
<dbReference type="GO" id="GO:0051539">
    <property type="term" value="F:4 iron, 4 sulfur cluster binding"/>
    <property type="evidence" value="ECO:0007669"/>
    <property type="project" value="UniProtKB-KW"/>
</dbReference>
<evidence type="ECO:0000259" key="7">
    <source>
        <dbReference type="PROSITE" id="PS51379"/>
    </source>
</evidence>
<feature type="domain" description="4Fe-4S ferredoxin-type" evidence="7">
    <location>
        <begin position="60"/>
        <end position="89"/>
    </location>
</feature>
<evidence type="ECO:0000256" key="1">
    <source>
        <dbReference type="ARBA" id="ARBA00001966"/>
    </source>
</evidence>
<dbReference type="Pfam" id="PF14697">
    <property type="entry name" value="Fer4_21"/>
    <property type="match status" value="1"/>
</dbReference>
<dbReference type="InterPro" id="IPR017896">
    <property type="entry name" value="4Fe4S_Fe-S-bd"/>
</dbReference>
<evidence type="ECO:0000313" key="9">
    <source>
        <dbReference type="Proteomes" id="UP000198405"/>
    </source>
</evidence>
<keyword evidence="9" id="KW-1185">Reference proteome</keyword>
<feature type="domain" description="4Fe-4S ferredoxin-type" evidence="7">
    <location>
        <begin position="30"/>
        <end position="59"/>
    </location>
</feature>
<keyword evidence="6" id="KW-0411">Iron-sulfur</keyword>
<evidence type="ECO:0000313" key="8">
    <source>
        <dbReference type="EMBL" id="SNR58888.1"/>
    </source>
</evidence>
<evidence type="ECO:0000256" key="5">
    <source>
        <dbReference type="ARBA" id="ARBA00023004"/>
    </source>
</evidence>
<keyword evidence="5" id="KW-0408">Iron</keyword>
<dbReference type="OrthoDB" id="9794954at2"/>
<dbReference type="GO" id="GO:0016625">
    <property type="term" value="F:oxidoreductase activity, acting on the aldehyde or oxo group of donors, iron-sulfur protein as acceptor"/>
    <property type="evidence" value="ECO:0007669"/>
    <property type="project" value="InterPro"/>
</dbReference>
<dbReference type="NCBIfam" id="TIGR02179">
    <property type="entry name" value="PorD_KorD"/>
    <property type="match status" value="1"/>
</dbReference>
<evidence type="ECO:0000256" key="2">
    <source>
        <dbReference type="ARBA" id="ARBA00022485"/>
    </source>
</evidence>
<keyword evidence="8" id="KW-0670">Pyruvate</keyword>
<dbReference type="SUPFAM" id="SSF54862">
    <property type="entry name" value="4Fe-4S ferredoxins"/>
    <property type="match status" value="1"/>
</dbReference>
<dbReference type="PROSITE" id="PS00198">
    <property type="entry name" value="4FE4S_FER_1"/>
    <property type="match status" value="1"/>
</dbReference>
<dbReference type="EMBL" id="FZOB01000001">
    <property type="protein sequence ID" value="SNR58888.1"/>
    <property type="molecule type" value="Genomic_DNA"/>
</dbReference>
<protein>
    <submittedName>
        <fullName evidence="8">Pyruvate ferredoxin oxidoreductase delta subunit</fullName>
    </submittedName>
</protein>
<dbReference type="InterPro" id="IPR011898">
    <property type="entry name" value="PorD_KorD"/>
</dbReference>
<reference evidence="9" key="1">
    <citation type="submission" date="2017-06" db="EMBL/GenBank/DDBJ databases">
        <authorList>
            <person name="Varghese N."/>
            <person name="Submissions S."/>
        </authorList>
    </citation>
    <scope>NUCLEOTIDE SEQUENCE [LARGE SCALE GENOMIC DNA]</scope>
    <source>
        <strain evidence="9">DSM 15668</strain>
    </source>
</reference>
<dbReference type="AlphaFoldDB" id="A0A238XJY6"/>
<keyword evidence="4" id="KW-0677">Repeat</keyword>
<organism evidence="8 9">
    <name type="scientific">Desulfurobacterium atlanticum</name>
    <dbReference type="NCBI Taxonomy" id="240169"/>
    <lineage>
        <taxon>Bacteria</taxon>
        <taxon>Pseudomonadati</taxon>
        <taxon>Aquificota</taxon>
        <taxon>Aquificia</taxon>
        <taxon>Desulfurobacteriales</taxon>
        <taxon>Desulfurobacteriaceae</taxon>
        <taxon>Desulfurobacterium</taxon>
    </lineage>
</organism>
<comment type="cofactor">
    <cofactor evidence="1">
        <name>[4Fe-4S] cluster</name>
        <dbReference type="ChEBI" id="CHEBI:49883"/>
    </cofactor>
</comment>
<dbReference type="Proteomes" id="UP000198405">
    <property type="component" value="Unassembled WGS sequence"/>
</dbReference>
<sequence length="104" mass="11890">MKGWKDLEIGAVITNPGSSAEYKTGEWRAWRPVFQRENCIDCMICWVFCPDSSIIVEDKKVVGIDYEHCKGCGICAFECPKSKGDDESKKALVMKPEYLFREED</sequence>